<comment type="caution">
    <text evidence="3">The sequence shown here is derived from an EMBL/GenBank/DDBJ whole genome shotgun (WGS) entry which is preliminary data.</text>
</comment>
<dbReference type="InterPro" id="IPR011990">
    <property type="entry name" value="TPR-like_helical_dom_sf"/>
</dbReference>
<dbReference type="GO" id="GO:0003723">
    <property type="term" value="F:RNA binding"/>
    <property type="evidence" value="ECO:0007669"/>
    <property type="project" value="InterPro"/>
</dbReference>
<keyword evidence="4" id="KW-1185">Reference proteome</keyword>
<protein>
    <recommendedName>
        <fullName evidence="5">Pentatricopeptide repeat-containing protein</fullName>
    </recommendedName>
</protein>
<dbReference type="Pfam" id="PF13041">
    <property type="entry name" value="PPR_2"/>
    <property type="match status" value="1"/>
</dbReference>
<evidence type="ECO:0000313" key="4">
    <source>
        <dbReference type="Proteomes" id="UP001408789"/>
    </source>
</evidence>
<gene>
    <name evidence="3" type="ORF">SSX86_016299</name>
</gene>
<proteinExistence type="predicted"/>
<dbReference type="EMBL" id="JBCNJP010000017">
    <property type="protein sequence ID" value="KAK9064916.1"/>
    <property type="molecule type" value="Genomic_DNA"/>
</dbReference>
<evidence type="ECO:0000313" key="3">
    <source>
        <dbReference type="EMBL" id="KAK9064916.1"/>
    </source>
</evidence>
<dbReference type="InterPro" id="IPR002885">
    <property type="entry name" value="PPR_rpt"/>
</dbReference>
<evidence type="ECO:0000256" key="2">
    <source>
        <dbReference type="PROSITE-ProRule" id="PRU00708"/>
    </source>
</evidence>
<dbReference type="PANTHER" id="PTHR47594">
    <property type="entry name" value="PPR CONTAINING PLANT-LIKE PROTEIN"/>
    <property type="match status" value="1"/>
</dbReference>
<accession>A0AAP0CXQ1</accession>
<evidence type="ECO:0000256" key="1">
    <source>
        <dbReference type="ARBA" id="ARBA00022737"/>
    </source>
</evidence>
<dbReference type="InterPro" id="IPR044190">
    <property type="entry name" value="THA8-like"/>
</dbReference>
<reference evidence="3 4" key="1">
    <citation type="submission" date="2024-04" db="EMBL/GenBank/DDBJ databases">
        <title>The reference genome of an endangered Asteraceae, Deinandra increscens subsp. villosa, native to the Central Coast of California.</title>
        <authorList>
            <person name="Guilliams M."/>
            <person name="Hasenstab-Lehman K."/>
            <person name="Meyer R."/>
            <person name="Mcevoy S."/>
        </authorList>
    </citation>
    <scope>NUCLEOTIDE SEQUENCE [LARGE SCALE GENOMIC DNA]</scope>
    <source>
        <tissue evidence="3">Leaf</tissue>
    </source>
</reference>
<dbReference type="NCBIfam" id="TIGR00756">
    <property type="entry name" value="PPR"/>
    <property type="match status" value="1"/>
</dbReference>
<dbReference type="Proteomes" id="UP001408789">
    <property type="component" value="Unassembled WGS sequence"/>
</dbReference>
<dbReference type="Gene3D" id="1.25.40.10">
    <property type="entry name" value="Tetratricopeptide repeat domain"/>
    <property type="match status" value="1"/>
</dbReference>
<dbReference type="AlphaFoldDB" id="A0AAP0CXQ1"/>
<dbReference type="Pfam" id="PF01535">
    <property type="entry name" value="PPR"/>
    <property type="match status" value="1"/>
</dbReference>
<sequence>MAIRSVSCGGYAFGYNNQTRMSCGFIGFPSPDVWKDRGRMRVTMRDRSKNRKPLQKGRNLSIEAIQTIQSLKRAYKSYAKEHQQQEVINSKFSRLLKFDMMAILRELLRQDQCVLALMVFVEIQKEHWYKPEVSLYAEVISVLARNGLYDKVDTIFLELKREKGRLEAKTEGFNVLLESLMTYNLIEAAMDCFELMKQVGCEPDRSTFKLLVVGLESKGETRHSESIRQEAYKYYGDTLEFVDEQEDMAMPVSFVR</sequence>
<name>A0AAP0CXQ1_9ASTR</name>
<dbReference type="PANTHER" id="PTHR47594:SF4">
    <property type="entry name" value="OS04G0475500 PROTEIN"/>
    <property type="match status" value="1"/>
</dbReference>
<dbReference type="PROSITE" id="PS51375">
    <property type="entry name" value="PPR"/>
    <property type="match status" value="1"/>
</dbReference>
<dbReference type="GO" id="GO:0009658">
    <property type="term" value="P:chloroplast organization"/>
    <property type="evidence" value="ECO:0007669"/>
    <property type="project" value="InterPro"/>
</dbReference>
<dbReference type="GO" id="GO:0000373">
    <property type="term" value="P:Group II intron splicing"/>
    <property type="evidence" value="ECO:0007669"/>
    <property type="project" value="InterPro"/>
</dbReference>
<evidence type="ECO:0008006" key="5">
    <source>
        <dbReference type="Google" id="ProtNLM"/>
    </source>
</evidence>
<keyword evidence="1" id="KW-0677">Repeat</keyword>
<organism evidence="3 4">
    <name type="scientific">Deinandra increscens subsp. villosa</name>
    <dbReference type="NCBI Taxonomy" id="3103831"/>
    <lineage>
        <taxon>Eukaryota</taxon>
        <taxon>Viridiplantae</taxon>
        <taxon>Streptophyta</taxon>
        <taxon>Embryophyta</taxon>
        <taxon>Tracheophyta</taxon>
        <taxon>Spermatophyta</taxon>
        <taxon>Magnoliopsida</taxon>
        <taxon>eudicotyledons</taxon>
        <taxon>Gunneridae</taxon>
        <taxon>Pentapetalae</taxon>
        <taxon>asterids</taxon>
        <taxon>campanulids</taxon>
        <taxon>Asterales</taxon>
        <taxon>Asteraceae</taxon>
        <taxon>Asteroideae</taxon>
        <taxon>Heliantheae alliance</taxon>
        <taxon>Madieae</taxon>
        <taxon>Madiinae</taxon>
        <taxon>Deinandra</taxon>
    </lineage>
</organism>
<feature type="repeat" description="PPR" evidence="2">
    <location>
        <begin position="169"/>
        <end position="203"/>
    </location>
</feature>